<feature type="non-terminal residue" evidence="1">
    <location>
        <position position="36"/>
    </location>
</feature>
<gene>
    <name evidence="1" type="ORF">GN958_ATG22275</name>
</gene>
<organism evidence="1 2">
    <name type="scientific">Phytophthora infestans</name>
    <name type="common">Potato late blight agent</name>
    <name type="synonym">Botrytis infestans</name>
    <dbReference type="NCBI Taxonomy" id="4787"/>
    <lineage>
        <taxon>Eukaryota</taxon>
        <taxon>Sar</taxon>
        <taxon>Stramenopiles</taxon>
        <taxon>Oomycota</taxon>
        <taxon>Peronosporomycetes</taxon>
        <taxon>Peronosporales</taxon>
        <taxon>Peronosporaceae</taxon>
        <taxon>Phytophthora</taxon>
    </lineage>
</organism>
<dbReference type="AlphaFoldDB" id="A0A8S9TLK4"/>
<dbReference type="EMBL" id="JAACNO010003108">
    <property type="protein sequence ID" value="KAF4128532.1"/>
    <property type="molecule type" value="Genomic_DNA"/>
</dbReference>
<protein>
    <submittedName>
        <fullName evidence="1">Uncharacterized protein</fullName>
    </submittedName>
</protein>
<sequence>MCTEAEFNVAGVFELSSRGRRSIFRANVRQLTPSRP</sequence>
<evidence type="ECO:0000313" key="1">
    <source>
        <dbReference type="EMBL" id="KAF4128532.1"/>
    </source>
</evidence>
<name>A0A8S9TLK4_PHYIN</name>
<proteinExistence type="predicted"/>
<dbReference type="Proteomes" id="UP000704712">
    <property type="component" value="Unassembled WGS sequence"/>
</dbReference>
<reference evidence="1" key="1">
    <citation type="submission" date="2020-03" db="EMBL/GenBank/DDBJ databases">
        <title>Hybrid Assembly of Korean Phytophthora infestans isolates.</title>
        <authorList>
            <person name="Prokchorchik M."/>
            <person name="Lee Y."/>
            <person name="Seo J."/>
            <person name="Cho J.-H."/>
            <person name="Park Y.-E."/>
            <person name="Jang D.-C."/>
            <person name="Im J.-S."/>
            <person name="Choi J.-G."/>
            <person name="Park H.-J."/>
            <person name="Lee G.-B."/>
            <person name="Lee Y.-G."/>
            <person name="Hong S.-Y."/>
            <person name="Cho K."/>
            <person name="Sohn K.H."/>
        </authorList>
    </citation>
    <scope>NUCLEOTIDE SEQUENCE</scope>
    <source>
        <strain evidence="1">KR_2_A2</strain>
    </source>
</reference>
<accession>A0A8S9TLK4</accession>
<evidence type="ECO:0000313" key="2">
    <source>
        <dbReference type="Proteomes" id="UP000704712"/>
    </source>
</evidence>
<comment type="caution">
    <text evidence="1">The sequence shown here is derived from an EMBL/GenBank/DDBJ whole genome shotgun (WGS) entry which is preliminary data.</text>
</comment>